<dbReference type="InterPro" id="IPR004136">
    <property type="entry name" value="NMO"/>
</dbReference>
<keyword evidence="13" id="KW-1185">Reference proteome</keyword>
<gene>
    <name evidence="12" type="ORF">LQV63_11260</name>
</gene>
<comment type="caution">
    <text evidence="12">The sequence shown here is derived from an EMBL/GenBank/DDBJ whole genome shotgun (WGS) entry which is preliminary data.</text>
</comment>
<dbReference type="SUPFAM" id="SSF51412">
    <property type="entry name" value="Inosine monophosphate dehydrogenase (IMPDH)"/>
    <property type="match status" value="1"/>
</dbReference>
<evidence type="ECO:0000256" key="10">
    <source>
        <dbReference type="ARBA" id="ARBA00031155"/>
    </source>
</evidence>
<dbReference type="RefSeq" id="WP_233696767.1">
    <property type="nucleotide sequence ID" value="NZ_JAJNBZ010000006.1"/>
</dbReference>
<evidence type="ECO:0000256" key="4">
    <source>
        <dbReference type="ARBA" id="ARBA00013457"/>
    </source>
</evidence>
<evidence type="ECO:0000256" key="5">
    <source>
        <dbReference type="ARBA" id="ARBA00022575"/>
    </source>
</evidence>
<comment type="cofactor">
    <cofactor evidence="1">
        <name>FMN</name>
        <dbReference type="ChEBI" id="CHEBI:58210"/>
    </cofactor>
</comment>
<evidence type="ECO:0000256" key="6">
    <source>
        <dbReference type="ARBA" id="ARBA00022630"/>
    </source>
</evidence>
<comment type="similarity">
    <text evidence="3">Belongs to the nitronate monooxygenase family. NMO class I subfamily.</text>
</comment>
<comment type="catalytic activity">
    <reaction evidence="11">
        <text>3 propionate 3-nitronate + 3 O2 + H2O = 3 3-oxopropanoate + 2 nitrate + nitrite + H2O2 + 3 H(+)</text>
        <dbReference type="Rhea" id="RHEA:57332"/>
        <dbReference type="ChEBI" id="CHEBI:15377"/>
        <dbReference type="ChEBI" id="CHEBI:15378"/>
        <dbReference type="ChEBI" id="CHEBI:15379"/>
        <dbReference type="ChEBI" id="CHEBI:16240"/>
        <dbReference type="ChEBI" id="CHEBI:16301"/>
        <dbReference type="ChEBI" id="CHEBI:17632"/>
        <dbReference type="ChEBI" id="CHEBI:33190"/>
        <dbReference type="ChEBI" id="CHEBI:136067"/>
    </reaction>
</comment>
<keyword evidence="9 12" id="KW-0503">Monooxygenase</keyword>
<evidence type="ECO:0000256" key="9">
    <source>
        <dbReference type="ARBA" id="ARBA00023033"/>
    </source>
</evidence>
<reference evidence="12 13" key="1">
    <citation type="submission" date="2021-11" db="EMBL/GenBank/DDBJ databases">
        <title>Draft genome sequence of Paenibacillus profundus YoMME, a new Gram-positive bacteria with exoelectrogenic properties.</title>
        <authorList>
            <person name="Hubenova Y."/>
            <person name="Hubenova E."/>
            <person name="Manasiev Y."/>
            <person name="Peykov S."/>
            <person name="Mitov M."/>
        </authorList>
    </citation>
    <scope>NUCLEOTIDE SEQUENCE [LARGE SCALE GENOMIC DNA]</scope>
    <source>
        <strain evidence="12 13">YoMME</strain>
    </source>
</reference>
<comment type="function">
    <text evidence="2">Nitronate monooxygenase that uses molecular oxygen to catalyze the oxidative denitrification of alkyl nitronates. Acts on propionate 3-nitronate (P3N), the presumed physiological substrate. Probably functions in the detoxification of P3N, a metabolic poison produced by plants and fungi as a defense mechanism.</text>
</comment>
<keyword evidence="7" id="KW-0288">FMN</keyword>
<keyword evidence="8" id="KW-0560">Oxidoreductase</keyword>
<dbReference type="Gene3D" id="3.20.20.70">
    <property type="entry name" value="Aldolase class I"/>
    <property type="match status" value="1"/>
</dbReference>
<evidence type="ECO:0000256" key="7">
    <source>
        <dbReference type="ARBA" id="ARBA00022643"/>
    </source>
</evidence>
<dbReference type="InterPro" id="IPR013785">
    <property type="entry name" value="Aldolase_TIM"/>
</dbReference>
<dbReference type="EMBL" id="JAJNBZ010000006">
    <property type="protein sequence ID" value="MCE5169890.1"/>
    <property type="molecule type" value="Genomic_DNA"/>
</dbReference>
<proteinExistence type="inferred from homology"/>
<keyword evidence="5" id="KW-0216">Detoxification</keyword>
<organism evidence="12 13">
    <name type="scientific">Paenibacillus profundus</name>
    <dbReference type="NCBI Taxonomy" id="1173085"/>
    <lineage>
        <taxon>Bacteria</taxon>
        <taxon>Bacillati</taxon>
        <taxon>Bacillota</taxon>
        <taxon>Bacilli</taxon>
        <taxon>Bacillales</taxon>
        <taxon>Paenibacillaceae</taxon>
        <taxon>Paenibacillus</taxon>
    </lineage>
</organism>
<dbReference type="Proteomes" id="UP001199916">
    <property type="component" value="Unassembled WGS sequence"/>
</dbReference>
<dbReference type="PANTHER" id="PTHR42747:SF3">
    <property type="entry name" value="NITRONATE MONOOXYGENASE-RELATED"/>
    <property type="match status" value="1"/>
</dbReference>
<keyword evidence="6" id="KW-0285">Flavoprotein</keyword>
<evidence type="ECO:0000313" key="13">
    <source>
        <dbReference type="Proteomes" id="UP001199916"/>
    </source>
</evidence>
<dbReference type="Pfam" id="PF03060">
    <property type="entry name" value="NMO"/>
    <property type="match status" value="1"/>
</dbReference>
<accession>A0ABS8YHQ3</accession>
<sequence length="365" mass="39002">MNGYNTLTERLQIRFPVIQAGMAGGATTPALVAAVSNAGGLGTLGAGYMSPQHIKEAIQKIKSLTDKPFAVNLFVPEAQVDVPCVQEPIQTQLASIRKRLHMAGGQEAGASEAVFDYDAYQRSFEEQLSVVIQEKVPVFSFTFGVPSPEMMHQLKSNGIVVIGTATHVKEAQILVAAGVDLVVAQGSEAGGHRGTFHGACEDSLVGTIALVPLIADHVSVPVIAAGGIMDGRGMAAAMALGAQGVQLGTAFLACEESGAHEAYKAAVLSSNERSTIVTRTFSGKLARGIVNDFIRQLQPHAEHVPPYPIMNQLTRDIRQEAARQSNPEYLSLWAGQAARLGRQTTAHDIVEKLIHRWQEVVHQMK</sequence>
<dbReference type="GO" id="GO:0004497">
    <property type="term" value="F:monooxygenase activity"/>
    <property type="evidence" value="ECO:0007669"/>
    <property type="project" value="UniProtKB-KW"/>
</dbReference>
<evidence type="ECO:0000256" key="2">
    <source>
        <dbReference type="ARBA" id="ARBA00003535"/>
    </source>
</evidence>
<evidence type="ECO:0000256" key="11">
    <source>
        <dbReference type="ARBA" id="ARBA00049401"/>
    </source>
</evidence>
<evidence type="ECO:0000256" key="8">
    <source>
        <dbReference type="ARBA" id="ARBA00023002"/>
    </source>
</evidence>
<dbReference type="CDD" id="cd04730">
    <property type="entry name" value="NPD_like"/>
    <property type="match status" value="1"/>
</dbReference>
<protein>
    <recommendedName>
        <fullName evidence="4">Probable nitronate monooxygenase</fullName>
    </recommendedName>
    <alternativeName>
        <fullName evidence="10">Propionate 3-nitronate monooxygenase</fullName>
    </alternativeName>
</protein>
<evidence type="ECO:0000313" key="12">
    <source>
        <dbReference type="EMBL" id="MCE5169890.1"/>
    </source>
</evidence>
<name>A0ABS8YHQ3_9BACL</name>
<dbReference type="PANTHER" id="PTHR42747">
    <property type="entry name" value="NITRONATE MONOOXYGENASE-RELATED"/>
    <property type="match status" value="1"/>
</dbReference>
<evidence type="ECO:0000256" key="3">
    <source>
        <dbReference type="ARBA" id="ARBA00009881"/>
    </source>
</evidence>
<evidence type="ECO:0000256" key="1">
    <source>
        <dbReference type="ARBA" id="ARBA00001917"/>
    </source>
</evidence>